<name>A0A7K4MY95_9ARCH</name>
<accession>A0A7K4MY95</accession>
<protein>
    <submittedName>
        <fullName evidence="2">Uncharacterized protein</fullName>
    </submittedName>
</protein>
<comment type="caution">
    <text evidence="2">The sequence shown here is derived from an EMBL/GenBank/DDBJ whole genome shotgun (WGS) entry which is preliminary data.</text>
</comment>
<gene>
    <name evidence="2" type="ORF">HX858_08690</name>
</gene>
<organism evidence="2 3">
    <name type="scientific">Marine Group I thaumarchaeote</name>
    <dbReference type="NCBI Taxonomy" id="2511932"/>
    <lineage>
        <taxon>Archaea</taxon>
        <taxon>Nitrososphaerota</taxon>
        <taxon>Marine Group I</taxon>
    </lineage>
</organism>
<reference evidence="2 3" key="1">
    <citation type="journal article" date="2019" name="Environ. Microbiol.">
        <title>Genomics insights into ecotype formation of ammonia-oxidizing archaea in the deep ocean.</title>
        <authorList>
            <person name="Wang Y."/>
            <person name="Huang J.M."/>
            <person name="Cui G.J."/>
            <person name="Nunoura T."/>
            <person name="Takaki Y."/>
            <person name="Li W.L."/>
            <person name="Li J."/>
            <person name="Gao Z.M."/>
            <person name="Takai K."/>
            <person name="Zhang A.Q."/>
            <person name="Stepanauskas R."/>
        </authorList>
    </citation>
    <scope>NUCLEOTIDE SEQUENCE [LARGE SCALE GENOMIC DNA]</scope>
    <source>
        <strain evidence="2 3">L15a</strain>
    </source>
</reference>
<feature type="region of interest" description="Disordered" evidence="1">
    <location>
        <begin position="82"/>
        <end position="114"/>
    </location>
</feature>
<evidence type="ECO:0000313" key="2">
    <source>
        <dbReference type="EMBL" id="NWJ57801.1"/>
    </source>
</evidence>
<dbReference type="EMBL" id="JACATH010000015">
    <property type="protein sequence ID" value="NWJ57801.1"/>
    <property type="molecule type" value="Genomic_DNA"/>
</dbReference>
<evidence type="ECO:0000313" key="3">
    <source>
        <dbReference type="Proteomes" id="UP000575480"/>
    </source>
</evidence>
<sequence length="114" mass="12134">MKSMQEGGLVSDFKYDIVPMRAMQEGGLVSETGPILAHKDEIIFDQQASGMMVKAAQLMADSGAMKSTVSNGGAPVIINNNNVDNSMQSSQTTAVSIPEPTRTNESTLRALQNT</sequence>
<proteinExistence type="predicted"/>
<dbReference type="AlphaFoldDB" id="A0A7K4MY95"/>
<dbReference type="Proteomes" id="UP000575480">
    <property type="component" value="Unassembled WGS sequence"/>
</dbReference>
<evidence type="ECO:0000256" key="1">
    <source>
        <dbReference type="SAM" id="MobiDB-lite"/>
    </source>
</evidence>